<sequence length="115" mass="13203">MQVGPTGLSFTAIPTGEAEPITLRQEKPNRPIESPFGLLNTTQQEGQFIQNQNTIVWGERTTNNSYTQTFLKERIPGNPRIQESDNTSHLYDTSRQMPSKYRPGYFSMQRLQRIV</sequence>
<gene>
    <name evidence="2" type="ORF">OUZ56_011737</name>
</gene>
<dbReference type="EMBL" id="JAOYFB010000002">
    <property type="protein sequence ID" value="KAK4006582.1"/>
    <property type="molecule type" value="Genomic_DNA"/>
</dbReference>
<name>A0ABQ9Z113_9CRUS</name>
<comment type="caution">
    <text evidence="2">The sequence shown here is derived from an EMBL/GenBank/DDBJ whole genome shotgun (WGS) entry which is preliminary data.</text>
</comment>
<accession>A0ABQ9Z113</accession>
<organism evidence="2 3">
    <name type="scientific">Daphnia magna</name>
    <dbReference type="NCBI Taxonomy" id="35525"/>
    <lineage>
        <taxon>Eukaryota</taxon>
        <taxon>Metazoa</taxon>
        <taxon>Ecdysozoa</taxon>
        <taxon>Arthropoda</taxon>
        <taxon>Crustacea</taxon>
        <taxon>Branchiopoda</taxon>
        <taxon>Diplostraca</taxon>
        <taxon>Cladocera</taxon>
        <taxon>Anomopoda</taxon>
        <taxon>Daphniidae</taxon>
        <taxon>Daphnia</taxon>
    </lineage>
</organism>
<proteinExistence type="predicted"/>
<protein>
    <submittedName>
        <fullName evidence="2">Uncharacterized protein</fullName>
    </submittedName>
</protein>
<evidence type="ECO:0000313" key="3">
    <source>
        <dbReference type="Proteomes" id="UP001234178"/>
    </source>
</evidence>
<dbReference type="Proteomes" id="UP001234178">
    <property type="component" value="Unassembled WGS sequence"/>
</dbReference>
<keyword evidence="3" id="KW-1185">Reference proteome</keyword>
<feature type="compositionally biased region" description="Polar residues" evidence="1">
    <location>
        <begin position="84"/>
        <end position="97"/>
    </location>
</feature>
<feature type="region of interest" description="Disordered" evidence="1">
    <location>
        <begin position="77"/>
        <end position="98"/>
    </location>
</feature>
<reference evidence="2 3" key="1">
    <citation type="journal article" date="2023" name="Nucleic Acids Res.">
        <title>The hologenome of Daphnia magna reveals possible DNA methylation and microbiome-mediated evolution of the host genome.</title>
        <authorList>
            <person name="Chaturvedi A."/>
            <person name="Li X."/>
            <person name="Dhandapani V."/>
            <person name="Marshall H."/>
            <person name="Kissane S."/>
            <person name="Cuenca-Cambronero M."/>
            <person name="Asole G."/>
            <person name="Calvet F."/>
            <person name="Ruiz-Romero M."/>
            <person name="Marangio P."/>
            <person name="Guigo R."/>
            <person name="Rago D."/>
            <person name="Mirbahai L."/>
            <person name="Eastwood N."/>
            <person name="Colbourne J.K."/>
            <person name="Zhou J."/>
            <person name="Mallon E."/>
            <person name="Orsini L."/>
        </authorList>
    </citation>
    <scope>NUCLEOTIDE SEQUENCE [LARGE SCALE GENOMIC DNA]</scope>
    <source>
        <strain evidence="2">LRV0_1</strain>
    </source>
</reference>
<feature type="region of interest" description="Disordered" evidence="1">
    <location>
        <begin position="1"/>
        <end position="34"/>
    </location>
</feature>
<evidence type="ECO:0000313" key="2">
    <source>
        <dbReference type="EMBL" id="KAK4006582.1"/>
    </source>
</evidence>
<evidence type="ECO:0000256" key="1">
    <source>
        <dbReference type="SAM" id="MobiDB-lite"/>
    </source>
</evidence>